<dbReference type="SUPFAM" id="SSF48208">
    <property type="entry name" value="Six-hairpin glycosidases"/>
    <property type="match status" value="1"/>
</dbReference>
<reference evidence="2 3" key="1">
    <citation type="journal article" date="2018" name="Sci. Rep.">
        <title>Comparative genomics provides insights into the lifestyle and reveals functional heterogeneity of dark septate endophytic fungi.</title>
        <authorList>
            <person name="Knapp D.G."/>
            <person name="Nemeth J.B."/>
            <person name="Barry K."/>
            <person name="Hainaut M."/>
            <person name="Henrissat B."/>
            <person name="Johnson J."/>
            <person name="Kuo A."/>
            <person name="Lim J.H.P."/>
            <person name="Lipzen A."/>
            <person name="Nolan M."/>
            <person name="Ohm R.A."/>
            <person name="Tamas L."/>
            <person name="Grigoriev I.V."/>
            <person name="Spatafora J.W."/>
            <person name="Nagy L.G."/>
            <person name="Kovacs G.M."/>
        </authorList>
    </citation>
    <scope>NUCLEOTIDE SEQUENCE [LARGE SCALE GENOMIC DNA]</scope>
    <source>
        <strain evidence="2 3">DSE2036</strain>
    </source>
</reference>
<dbReference type="OrthoDB" id="9984024at2759"/>
<protein>
    <submittedName>
        <fullName evidence="2">Glycoside hydrolase family 76 protein</fullName>
    </submittedName>
</protein>
<feature type="chain" id="PRO_5016102513" evidence="1">
    <location>
        <begin position="24"/>
        <end position="436"/>
    </location>
</feature>
<evidence type="ECO:0000256" key="1">
    <source>
        <dbReference type="SAM" id="SignalP"/>
    </source>
</evidence>
<dbReference type="PANTHER" id="PTHR47791:SF1">
    <property type="entry name" value="ENDO MANNANASE, GH76 FAMILY (EUROFUNG)"/>
    <property type="match status" value="1"/>
</dbReference>
<keyword evidence="2" id="KW-0378">Hydrolase</keyword>
<evidence type="ECO:0000313" key="3">
    <source>
        <dbReference type="Proteomes" id="UP000244855"/>
    </source>
</evidence>
<dbReference type="AlphaFoldDB" id="A0A2V1DUX4"/>
<dbReference type="PANTHER" id="PTHR47791">
    <property type="entry name" value="MEIOTICALLY UP-REGULATED GENE 191 PROTEIN"/>
    <property type="match status" value="1"/>
</dbReference>
<sequence length="436" mass="47273">MYSSTLLLRALPLLTILAPNTFAQSTTDPIGRAELALQAIQVWYNAGTGLWDTSGWWNSANAMTMIGNLAKADSNPDVKDLAVRIFANTLTQAPAQNPQPGIEAKEVTTKSIPLNETGGSGYYKSMGTNDEPFTTYPDGWLKPVDEDKVDINSLPINSKAGMIGAAAPDPNAWLDGFYDDDLWWALAWANAYDITGDRQYLDLASGIFKAVTKSWPSKCGNGGIYWSWEREYVNAIANELFFSTAAHLANRVPEGTAEGQKGYYVDWANRALDWFVNSGMINERGTINDGLTDDCKNNNRTTWSYNQGVILGGLVELNRASPNPSHLTLATRTAKAAIAELADENGILHDKCGPTCGPDASQFKGIFARGLQALQAAAPDELFDSTIKKNADSVWNNDREEATNRLSINWAGPVIPPANATTHSSAMEVLVADVAV</sequence>
<feature type="signal peptide" evidence="1">
    <location>
        <begin position="1"/>
        <end position="23"/>
    </location>
</feature>
<keyword evidence="1" id="KW-0732">Signal</keyword>
<name>A0A2V1DUX4_9PLEO</name>
<dbReference type="EMBL" id="KZ805363">
    <property type="protein sequence ID" value="PVI01074.1"/>
    <property type="molecule type" value="Genomic_DNA"/>
</dbReference>
<dbReference type="Gene3D" id="1.50.10.20">
    <property type="match status" value="1"/>
</dbReference>
<organism evidence="2 3">
    <name type="scientific">Periconia macrospinosa</name>
    <dbReference type="NCBI Taxonomy" id="97972"/>
    <lineage>
        <taxon>Eukaryota</taxon>
        <taxon>Fungi</taxon>
        <taxon>Dikarya</taxon>
        <taxon>Ascomycota</taxon>
        <taxon>Pezizomycotina</taxon>
        <taxon>Dothideomycetes</taxon>
        <taxon>Pleosporomycetidae</taxon>
        <taxon>Pleosporales</taxon>
        <taxon>Massarineae</taxon>
        <taxon>Periconiaceae</taxon>
        <taxon>Periconia</taxon>
    </lineage>
</organism>
<dbReference type="GO" id="GO:0005975">
    <property type="term" value="P:carbohydrate metabolic process"/>
    <property type="evidence" value="ECO:0007669"/>
    <property type="project" value="InterPro"/>
</dbReference>
<dbReference type="GO" id="GO:0016787">
    <property type="term" value="F:hydrolase activity"/>
    <property type="evidence" value="ECO:0007669"/>
    <property type="project" value="UniProtKB-KW"/>
</dbReference>
<dbReference type="Pfam" id="PF03663">
    <property type="entry name" value="Glyco_hydro_76"/>
    <property type="match status" value="1"/>
</dbReference>
<dbReference type="STRING" id="97972.A0A2V1DUX4"/>
<dbReference type="InterPro" id="IPR008928">
    <property type="entry name" value="6-hairpin_glycosidase_sf"/>
</dbReference>
<evidence type="ECO:0000313" key="2">
    <source>
        <dbReference type="EMBL" id="PVI01074.1"/>
    </source>
</evidence>
<dbReference type="InterPro" id="IPR053169">
    <property type="entry name" value="MUG_Protein"/>
</dbReference>
<dbReference type="Proteomes" id="UP000244855">
    <property type="component" value="Unassembled WGS sequence"/>
</dbReference>
<dbReference type="InterPro" id="IPR005198">
    <property type="entry name" value="Glyco_hydro_76"/>
</dbReference>
<gene>
    <name evidence="2" type="ORF">DM02DRAFT_525682</name>
</gene>
<keyword evidence="3" id="KW-1185">Reference proteome</keyword>
<accession>A0A2V1DUX4</accession>
<proteinExistence type="predicted"/>